<dbReference type="PANTHER" id="PTHR34384:SF6">
    <property type="entry name" value="STAPHYLOFERRIN B SYNTHASE"/>
    <property type="match status" value="1"/>
</dbReference>
<dbReference type="InterPro" id="IPR016181">
    <property type="entry name" value="Acyl_CoA_acyltransferase"/>
</dbReference>
<dbReference type="PROSITE" id="PS51186">
    <property type="entry name" value="GNAT"/>
    <property type="match status" value="1"/>
</dbReference>
<feature type="domain" description="N-acetyltransferase" evidence="7">
    <location>
        <begin position="35"/>
        <end position="201"/>
    </location>
</feature>
<evidence type="ECO:0000313" key="9">
    <source>
        <dbReference type="Proteomes" id="UP000633136"/>
    </source>
</evidence>
<dbReference type="Pfam" id="PF04183">
    <property type="entry name" value="IucA_IucC"/>
    <property type="match status" value="1"/>
</dbReference>
<evidence type="ECO:0000256" key="6">
    <source>
        <dbReference type="SAM" id="MobiDB-lite"/>
    </source>
</evidence>
<evidence type="ECO:0000256" key="2">
    <source>
        <dbReference type="ARBA" id="ARBA00005102"/>
    </source>
</evidence>
<feature type="region of interest" description="Disordered" evidence="6">
    <location>
        <begin position="1"/>
        <end position="38"/>
    </location>
</feature>
<comment type="function">
    <text evidence="1">Acyltransferase required for the direct transfer of medium- to long-chain fatty acyl moieties from a carrier protein (MbtL) on to the epsilon-amino group of lysine residue in the mycobactin core.</text>
</comment>
<proteinExistence type="inferred from homology"/>
<evidence type="ECO:0000256" key="5">
    <source>
        <dbReference type="ARBA" id="ARBA00031122"/>
    </source>
</evidence>
<comment type="pathway">
    <text evidence="2">Siderophore biosynthesis; mycobactin biosynthesis.</text>
</comment>
<dbReference type="Gene3D" id="6.10.250.3370">
    <property type="match status" value="1"/>
</dbReference>
<comment type="caution">
    <text evidence="8">The sequence shown here is derived from an EMBL/GenBank/DDBJ whole genome shotgun (WGS) entry which is preliminary data.</text>
</comment>
<dbReference type="AlphaFoldDB" id="A0A917AT22"/>
<dbReference type="Pfam" id="PF13523">
    <property type="entry name" value="Acetyltransf_8"/>
    <property type="match status" value="1"/>
</dbReference>
<dbReference type="Gene3D" id="1.10.510.40">
    <property type="match status" value="1"/>
</dbReference>
<protein>
    <recommendedName>
        <fullName evidence="4">Lysine N-acyltransferase MbtK</fullName>
    </recommendedName>
    <alternativeName>
        <fullName evidence="5">Mycobactin synthase protein K</fullName>
    </alternativeName>
</protein>
<dbReference type="PANTHER" id="PTHR34384">
    <property type="entry name" value="L-2,3-DIAMINOPROPANOATE--CITRATE LIGASE"/>
    <property type="match status" value="1"/>
</dbReference>
<dbReference type="GO" id="GO:0016881">
    <property type="term" value="F:acid-amino acid ligase activity"/>
    <property type="evidence" value="ECO:0007669"/>
    <property type="project" value="UniProtKB-ARBA"/>
</dbReference>
<dbReference type="RefSeq" id="WP_229658963.1">
    <property type="nucleotide sequence ID" value="NZ_BMIS01000009.1"/>
</dbReference>
<evidence type="ECO:0000256" key="3">
    <source>
        <dbReference type="ARBA" id="ARBA00007832"/>
    </source>
</evidence>
<evidence type="ECO:0000259" key="7">
    <source>
        <dbReference type="PROSITE" id="PS51186"/>
    </source>
</evidence>
<gene>
    <name evidence="8" type="ORF">GCM10011401_21080</name>
</gene>
<organism evidence="8 9">
    <name type="scientific">Nesterenkonia cremea</name>
    <dbReference type="NCBI Taxonomy" id="1882340"/>
    <lineage>
        <taxon>Bacteria</taxon>
        <taxon>Bacillati</taxon>
        <taxon>Actinomycetota</taxon>
        <taxon>Actinomycetes</taxon>
        <taxon>Micrococcales</taxon>
        <taxon>Micrococcaceae</taxon>
        <taxon>Nesterenkonia</taxon>
    </lineage>
</organism>
<dbReference type="GO" id="GO:0019290">
    <property type="term" value="P:siderophore biosynthetic process"/>
    <property type="evidence" value="ECO:0007669"/>
    <property type="project" value="InterPro"/>
</dbReference>
<evidence type="ECO:0000256" key="4">
    <source>
        <dbReference type="ARBA" id="ARBA00020586"/>
    </source>
</evidence>
<accession>A0A917AT22</accession>
<reference evidence="8" key="1">
    <citation type="journal article" date="2014" name="Int. J. Syst. Evol. Microbiol.">
        <title>Complete genome sequence of Corynebacterium casei LMG S-19264T (=DSM 44701T), isolated from a smear-ripened cheese.</title>
        <authorList>
            <consortium name="US DOE Joint Genome Institute (JGI-PGF)"/>
            <person name="Walter F."/>
            <person name="Albersmeier A."/>
            <person name="Kalinowski J."/>
            <person name="Ruckert C."/>
        </authorList>
    </citation>
    <scope>NUCLEOTIDE SEQUENCE</scope>
    <source>
        <strain evidence="8">CGMCC 1.15388</strain>
    </source>
</reference>
<dbReference type="InterPro" id="IPR022770">
    <property type="entry name" value="IucA/IucC-like_C"/>
</dbReference>
<comment type="similarity">
    <text evidence="3">Belongs to the IucA/IucC family.</text>
</comment>
<dbReference type="InterPro" id="IPR037455">
    <property type="entry name" value="LucA/IucC-like"/>
</dbReference>
<dbReference type="SUPFAM" id="SSF55729">
    <property type="entry name" value="Acyl-CoA N-acyltransferases (Nat)"/>
    <property type="match status" value="1"/>
</dbReference>
<dbReference type="InterPro" id="IPR007310">
    <property type="entry name" value="Aerobactin_biosyn_IucA/IucC_N"/>
</dbReference>
<name>A0A917AT22_9MICC</name>
<dbReference type="Gene3D" id="3.30.310.280">
    <property type="match status" value="1"/>
</dbReference>
<dbReference type="InterPro" id="IPR000182">
    <property type="entry name" value="GNAT_dom"/>
</dbReference>
<dbReference type="SMART" id="SM01006">
    <property type="entry name" value="AlcB"/>
    <property type="match status" value="1"/>
</dbReference>
<evidence type="ECO:0000256" key="1">
    <source>
        <dbReference type="ARBA" id="ARBA00003818"/>
    </source>
</evidence>
<sequence>MSQTMSETTTTASAAGSGTAGAADQSPTPADSPQLSTRPLTAQDAPLLHRWLTHPQAAYWQMGHHTPEQTEEYVEAVIGASTEDGWMIEDQDGRPVGYVETYDPSQVLLSEVFDAEPGDRGMHLLAAPAPADPQLRRPGLTSALMRAAVGICMERGARRIVVEPDVSNTAVHAKNAEVGFEVLREVDLPGKRALLSLLDLTRPAASAPAISAPVPHLRPEHMQPAQRHLVAKALAEFSHERLISPERETSPAQQEDGGWVLRVPAGSVYRFRAVRGALRHWAVEESTLSRTDAQGLSAQLDLQELVIELQEALGVPDRLLGTYLEELASTLASAAYKQHRGGPRADQLAAGLSAGAAEDFQRTEAAMTEGHPCFVATNGRIGFGLDEYLRYAPEAGRSIRYVWLAAHRSGAQLHLGEGVDAAAHWEQELGVGTLELLHERIRQAGADPEDYLLMPVHPWQFQHRIAVSFAPELACGDLIALGEAGDEYQPQQSIRTTFNRSRPEASYVKTALSIQNMGFLRGQSPAFMEHAPVISDWVAQTVRGDEVLRGLGFDVLREHAAVGYTGDAYHRTEVRSDQQKMLSVLWRESPLPRLAEGERAMTMAALLHLDHRGGSVAAELIRASEVDAETWLAEYLRAYLVPLIHCLEVHQLAFMPHGENIILRVRQGRVTGAFMKDLGEEIAVFDGSMLPQSLQNIGRIVEQADPNQSVYTDVFVGFFRHLASILHCDGILAEDRLWAVTAQEIRAYEELQLPEGTQRARRLGLREPQSFEQSCHNRLQLRNTLEMVSLEDTAGSLLYVGDLENPVADS</sequence>
<dbReference type="InterPro" id="IPR019432">
    <property type="entry name" value="Acyltransferase_MbtK/IucB-like"/>
</dbReference>
<keyword evidence="9" id="KW-1185">Reference proteome</keyword>
<evidence type="ECO:0000313" key="8">
    <source>
        <dbReference type="EMBL" id="GGE73653.1"/>
    </source>
</evidence>
<feature type="compositionally biased region" description="Polar residues" evidence="6">
    <location>
        <begin position="25"/>
        <end position="38"/>
    </location>
</feature>
<dbReference type="Proteomes" id="UP000633136">
    <property type="component" value="Unassembled WGS sequence"/>
</dbReference>
<dbReference type="Gene3D" id="3.40.630.30">
    <property type="match status" value="1"/>
</dbReference>
<dbReference type="Pfam" id="PF06276">
    <property type="entry name" value="FhuF"/>
    <property type="match status" value="1"/>
</dbReference>
<dbReference type="EMBL" id="BMIS01000009">
    <property type="protein sequence ID" value="GGE73653.1"/>
    <property type="molecule type" value="Genomic_DNA"/>
</dbReference>
<reference evidence="8" key="2">
    <citation type="submission" date="2020-09" db="EMBL/GenBank/DDBJ databases">
        <authorList>
            <person name="Sun Q."/>
            <person name="Zhou Y."/>
        </authorList>
    </citation>
    <scope>NUCLEOTIDE SEQUENCE</scope>
    <source>
        <strain evidence="8">CGMCC 1.15388</strain>
    </source>
</reference>
<dbReference type="GO" id="GO:0016747">
    <property type="term" value="F:acyltransferase activity, transferring groups other than amino-acyl groups"/>
    <property type="evidence" value="ECO:0007669"/>
    <property type="project" value="InterPro"/>
</dbReference>
<feature type="compositionally biased region" description="Low complexity" evidence="6">
    <location>
        <begin position="8"/>
        <end position="23"/>
    </location>
</feature>